<accession>A0A0P1I9E3</accession>
<evidence type="ECO:0000313" key="2">
    <source>
        <dbReference type="EMBL" id="CUJ99479.1"/>
    </source>
</evidence>
<gene>
    <name evidence="2" type="ORF">RUE5091_02048</name>
</gene>
<dbReference type="InterPro" id="IPR051531">
    <property type="entry name" value="N-acetyltransferase"/>
</dbReference>
<dbReference type="OrthoDB" id="6293260at2"/>
<dbReference type="InterPro" id="IPR000182">
    <property type="entry name" value="GNAT_dom"/>
</dbReference>
<dbReference type="PANTHER" id="PTHR43792">
    <property type="entry name" value="GNAT FAMILY, PUTATIVE (AFU_ORTHOLOGUE AFUA_3G00765)-RELATED-RELATED"/>
    <property type="match status" value="1"/>
</dbReference>
<evidence type="ECO:0000313" key="3">
    <source>
        <dbReference type="Proteomes" id="UP000051260"/>
    </source>
</evidence>
<dbReference type="InterPro" id="IPR016181">
    <property type="entry name" value="Acyl_CoA_acyltransferase"/>
</dbReference>
<dbReference type="PANTHER" id="PTHR43792:SF1">
    <property type="entry name" value="N-ACETYLTRANSFERASE DOMAIN-CONTAINING PROTEIN"/>
    <property type="match status" value="1"/>
</dbReference>
<proteinExistence type="predicted"/>
<dbReference type="STRING" id="1715692.RUE5091_02048"/>
<sequence length="176" mass="19714">MTPHLVDIPILETQRLRLRAPLASDFEPFAEFRMSERAVTVGGPFTRSEVYAQFGELFGHWVLRGFGRWIVADRLSDEPFGVVGLWFPEGWPEPEVAWSVFEGGEGKGIAFEASLAAREFAYSTFGWTTAISLIVDNNPRSFALAKRLGAKFEAPFHHPVLGAMQIWRHPGPESLP</sequence>
<dbReference type="AlphaFoldDB" id="A0A0P1I9E3"/>
<name>A0A0P1I9E3_9RHOB</name>
<organism evidence="2 3">
    <name type="scientific">Ruegeria denitrificans</name>
    <dbReference type="NCBI Taxonomy" id="1715692"/>
    <lineage>
        <taxon>Bacteria</taxon>
        <taxon>Pseudomonadati</taxon>
        <taxon>Pseudomonadota</taxon>
        <taxon>Alphaproteobacteria</taxon>
        <taxon>Rhodobacterales</taxon>
        <taxon>Roseobacteraceae</taxon>
        <taxon>Ruegeria</taxon>
    </lineage>
</organism>
<dbReference type="Proteomes" id="UP000051260">
    <property type="component" value="Unassembled WGS sequence"/>
</dbReference>
<dbReference type="RefSeq" id="WP_058281750.1">
    <property type="nucleotide sequence ID" value="NZ_CYUD01000005.1"/>
</dbReference>
<dbReference type="SUPFAM" id="SSF55729">
    <property type="entry name" value="Acyl-CoA N-acyltransferases (Nat)"/>
    <property type="match status" value="1"/>
</dbReference>
<reference evidence="3" key="1">
    <citation type="submission" date="2015-09" db="EMBL/GenBank/DDBJ databases">
        <authorList>
            <person name="Rodrigo-Torres L."/>
            <person name="Arahal D.R."/>
        </authorList>
    </citation>
    <scope>NUCLEOTIDE SEQUENCE [LARGE SCALE GENOMIC DNA]</scope>
    <source>
        <strain evidence="3">CECT 5091</strain>
    </source>
</reference>
<keyword evidence="3" id="KW-1185">Reference proteome</keyword>
<evidence type="ECO:0000259" key="1">
    <source>
        <dbReference type="Pfam" id="PF13302"/>
    </source>
</evidence>
<dbReference type="Gene3D" id="3.40.630.30">
    <property type="match status" value="1"/>
</dbReference>
<protein>
    <recommendedName>
        <fullName evidence="1">N-acetyltransferase domain-containing protein</fullName>
    </recommendedName>
</protein>
<dbReference type="GO" id="GO:0016747">
    <property type="term" value="F:acyltransferase activity, transferring groups other than amino-acyl groups"/>
    <property type="evidence" value="ECO:0007669"/>
    <property type="project" value="InterPro"/>
</dbReference>
<feature type="domain" description="N-acetyltransferase" evidence="1">
    <location>
        <begin position="15"/>
        <end position="151"/>
    </location>
</feature>
<dbReference type="EMBL" id="CYUD01000005">
    <property type="protein sequence ID" value="CUJ99479.1"/>
    <property type="molecule type" value="Genomic_DNA"/>
</dbReference>
<dbReference type="Pfam" id="PF13302">
    <property type="entry name" value="Acetyltransf_3"/>
    <property type="match status" value="1"/>
</dbReference>